<feature type="domain" description="DUF374" evidence="1">
    <location>
        <begin position="55"/>
        <end position="120"/>
    </location>
</feature>
<accession>A0A4R1GF10</accession>
<dbReference type="Pfam" id="PF04028">
    <property type="entry name" value="DUF374"/>
    <property type="match status" value="1"/>
</dbReference>
<comment type="caution">
    <text evidence="2">The sequence shown here is derived from an EMBL/GenBank/DDBJ whole genome shotgun (WGS) entry which is preliminary data.</text>
</comment>
<name>A0A4R1GF10_9BACT</name>
<proteinExistence type="predicted"/>
<dbReference type="InterPro" id="IPR007172">
    <property type="entry name" value="DUF374"/>
</dbReference>
<sequence>MRLSKPYVASLLLRAWVKTLKVEVEFLAEPTFPSIIAFWHGRMFLLPFVFRSYASQVSILISRHRDGEFATRLVEALGFSTVRGSTGKGKGGDRAFLEMVRLLKSGMSVAITPDGPRGPREVVKPGVARLSIKTGVPIYPLTFSCSRGKKLNSWDRFLIPYPFSRCKVILGKPIYPQGYEEEELVKKVELELQRLTETCDGEMGWKA</sequence>
<evidence type="ECO:0000313" key="3">
    <source>
        <dbReference type="Proteomes" id="UP000295777"/>
    </source>
</evidence>
<dbReference type="SUPFAM" id="SSF69593">
    <property type="entry name" value="Glycerol-3-phosphate (1)-acyltransferase"/>
    <property type="match status" value="1"/>
</dbReference>
<evidence type="ECO:0000259" key="1">
    <source>
        <dbReference type="Pfam" id="PF04028"/>
    </source>
</evidence>
<dbReference type="EMBL" id="SMFV01000002">
    <property type="protein sequence ID" value="TCK05205.1"/>
    <property type="molecule type" value="Genomic_DNA"/>
</dbReference>
<organism evidence="2 3">
    <name type="scientific">Phorcysia thermohydrogeniphila</name>
    <dbReference type="NCBI Taxonomy" id="936138"/>
    <lineage>
        <taxon>Bacteria</taxon>
        <taxon>Pseudomonadati</taxon>
        <taxon>Aquificota</taxon>
        <taxon>Aquificia</taxon>
        <taxon>Desulfurobacteriales</taxon>
        <taxon>Desulfurobacteriaceae</taxon>
        <taxon>Phorcysia</taxon>
    </lineage>
</organism>
<evidence type="ECO:0000313" key="2">
    <source>
        <dbReference type="EMBL" id="TCK05205.1"/>
    </source>
</evidence>
<dbReference type="CDD" id="cd07983">
    <property type="entry name" value="LPLAT_DUF374-like"/>
    <property type="match status" value="1"/>
</dbReference>
<dbReference type="AlphaFoldDB" id="A0A4R1GF10"/>
<dbReference type="RefSeq" id="WP_132525719.1">
    <property type="nucleotide sequence ID" value="NZ_SMFV01000002.1"/>
</dbReference>
<gene>
    <name evidence="2" type="ORF">CLV27_0631</name>
</gene>
<protein>
    <recommendedName>
        <fullName evidence="1">DUF374 domain-containing protein</fullName>
    </recommendedName>
</protein>
<reference evidence="2 3" key="1">
    <citation type="submission" date="2019-03" db="EMBL/GenBank/DDBJ databases">
        <title>Genomic Encyclopedia of Archaeal and Bacterial Type Strains, Phase II (KMG-II): from individual species to whole genera.</title>
        <authorList>
            <person name="Goeker M."/>
        </authorList>
    </citation>
    <scope>NUCLEOTIDE SEQUENCE [LARGE SCALE GENOMIC DNA]</scope>
    <source>
        <strain evidence="2 3">DSM 24425</strain>
    </source>
</reference>
<dbReference type="Proteomes" id="UP000295777">
    <property type="component" value="Unassembled WGS sequence"/>
</dbReference>
<dbReference type="OrthoDB" id="9810508at2"/>
<keyword evidence="3" id="KW-1185">Reference proteome</keyword>